<dbReference type="Gene3D" id="1.10.238.20">
    <property type="entry name" value="Pheromone/general odorant binding protein domain"/>
    <property type="match status" value="1"/>
</dbReference>
<evidence type="ECO:0000313" key="2">
    <source>
        <dbReference type="EMBL" id="KAF2889457.1"/>
    </source>
</evidence>
<keyword evidence="1" id="KW-0732">Signal</keyword>
<reference evidence="2" key="1">
    <citation type="submission" date="2019-08" db="EMBL/GenBank/DDBJ databases">
        <title>The genome of the North American firefly Photinus pyralis.</title>
        <authorList>
            <consortium name="Photinus pyralis genome working group"/>
            <person name="Fallon T.R."/>
            <person name="Sander Lower S.E."/>
            <person name="Weng J.-K."/>
        </authorList>
    </citation>
    <scope>NUCLEOTIDE SEQUENCE</scope>
    <source>
        <strain evidence="2">TRF0915ILg1</strain>
        <tissue evidence="2">Whole body</tissue>
    </source>
</reference>
<protein>
    <submittedName>
        <fullName evidence="2">Uncharacterized protein</fullName>
    </submittedName>
</protein>
<keyword evidence="3" id="KW-1185">Reference proteome</keyword>
<evidence type="ECO:0000313" key="3">
    <source>
        <dbReference type="Proteomes" id="UP000801492"/>
    </source>
</evidence>
<gene>
    <name evidence="2" type="ORF">ILUMI_16716</name>
</gene>
<sequence length="151" mass="16541">MKVLVIVGLVLAATLQANAIAHQELPKIFKETIQQSFACVMKLGPEAANVPLVQDLDLAQLPEENPVLNTLWGCIWDKKGIIDKQGEGYSENLRSYLSDMLPLISDLGIDVEGIAGEVAESCKDVESNDYKIKSIKMQNCVNENLAKVGRD</sequence>
<dbReference type="InterPro" id="IPR036728">
    <property type="entry name" value="PBP_GOBP_sf"/>
</dbReference>
<dbReference type="Pfam" id="PF01395">
    <property type="entry name" value="PBP_GOBP"/>
    <property type="match status" value="1"/>
</dbReference>
<accession>A0A8K0CQG9</accession>
<name>A0A8K0CQG9_IGNLU</name>
<dbReference type="EMBL" id="VTPC01066580">
    <property type="protein sequence ID" value="KAF2889457.1"/>
    <property type="molecule type" value="Genomic_DNA"/>
</dbReference>
<evidence type="ECO:0000256" key="1">
    <source>
        <dbReference type="SAM" id="SignalP"/>
    </source>
</evidence>
<dbReference type="SUPFAM" id="SSF47565">
    <property type="entry name" value="Insect pheromone/odorant-binding proteins"/>
    <property type="match status" value="1"/>
</dbReference>
<feature type="signal peptide" evidence="1">
    <location>
        <begin position="1"/>
        <end position="19"/>
    </location>
</feature>
<feature type="chain" id="PRO_5035460241" evidence="1">
    <location>
        <begin position="20"/>
        <end position="151"/>
    </location>
</feature>
<dbReference type="GO" id="GO:0005549">
    <property type="term" value="F:odorant binding"/>
    <property type="evidence" value="ECO:0007669"/>
    <property type="project" value="InterPro"/>
</dbReference>
<dbReference type="AlphaFoldDB" id="A0A8K0CQG9"/>
<dbReference type="Proteomes" id="UP000801492">
    <property type="component" value="Unassembled WGS sequence"/>
</dbReference>
<organism evidence="2 3">
    <name type="scientific">Ignelater luminosus</name>
    <name type="common">Cucubano</name>
    <name type="synonym">Pyrophorus luminosus</name>
    <dbReference type="NCBI Taxonomy" id="2038154"/>
    <lineage>
        <taxon>Eukaryota</taxon>
        <taxon>Metazoa</taxon>
        <taxon>Ecdysozoa</taxon>
        <taxon>Arthropoda</taxon>
        <taxon>Hexapoda</taxon>
        <taxon>Insecta</taxon>
        <taxon>Pterygota</taxon>
        <taxon>Neoptera</taxon>
        <taxon>Endopterygota</taxon>
        <taxon>Coleoptera</taxon>
        <taxon>Polyphaga</taxon>
        <taxon>Elateriformia</taxon>
        <taxon>Elateroidea</taxon>
        <taxon>Elateridae</taxon>
        <taxon>Agrypninae</taxon>
        <taxon>Pyrophorini</taxon>
        <taxon>Ignelater</taxon>
    </lineage>
</organism>
<comment type="caution">
    <text evidence="2">The sequence shown here is derived from an EMBL/GenBank/DDBJ whole genome shotgun (WGS) entry which is preliminary data.</text>
</comment>
<proteinExistence type="predicted"/>
<dbReference type="InterPro" id="IPR006170">
    <property type="entry name" value="PBP/GOBP"/>
</dbReference>